<name>A0ABP1Q129_9HEXA</name>
<keyword evidence="5" id="KW-0723">Serine/threonine-protein kinase</keyword>
<dbReference type="InterPro" id="IPR017441">
    <property type="entry name" value="Protein_kinase_ATP_BS"/>
</dbReference>
<keyword evidence="8" id="KW-1185">Reference proteome</keyword>
<dbReference type="PANTHER" id="PTHR11909">
    <property type="entry name" value="CASEIN KINASE-RELATED"/>
    <property type="match status" value="1"/>
</dbReference>
<evidence type="ECO:0000256" key="3">
    <source>
        <dbReference type="ARBA" id="ARBA00022840"/>
    </source>
</evidence>
<keyword evidence="2 4" id="KW-0547">Nucleotide-binding</keyword>
<evidence type="ECO:0000313" key="8">
    <source>
        <dbReference type="Proteomes" id="UP001642540"/>
    </source>
</evidence>
<sequence length="319" mass="37015">MGRPTVTHETAVNSTVTTRNMMIVGHGTEQYKLIRKLGSGAFGEVYLGSSINKEDEKVAVKVERTEMPYLQLQFEFMLYEMFWEGGGEQDGIPNVKYFGKQGEFNVMVMELLGPSIEDLFNRCGRQFTLKTVIMLALQMILRVEYVHSKNYIHRDIKPGNFLMGVGKKSHKVHLIDYGLAKRFRYRQTGDHIRCKTGKDLTGTPYFSSVNAHKGVQQSRRDDLESLGYTLVYLMKGYLPWQKIKAETNKQKLEKILEAKMSIPLAQLCDGIPEEFARYLQDCRDMGFEEEPQYSYLSQHFRILLHSLDYENDYEFDWTC</sequence>
<dbReference type="CDD" id="cd14016">
    <property type="entry name" value="STKc_CK1"/>
    <property type="match status" value="1"/>
</dbReference>
<keyword evidence="3 4" id="KW-0067">ATP-binding</keyword>
<proteinExistence type="inferred from homology"/>
<accession>A0ABP1Q129</accession>
<organism evidence="7 8">
    <name type="scientific">Orchesella dallaii</name>
    <dbReference type="NCBI Taxonomy" id="48710"/>
    <lineage>
        <taxon>Eukaryota</taxon>
        <taxon>Metazoa</taxon>
        <taxon>Ecdysozoa</taxon>
        <taxon>Arthropoda</taxon>
        <taxon>Hexapoda</taxon>
        <taxon>Collembola</taxon>
        <taxon>Entomobryomorpha</taxon>
        <taxon>Entomobryoidea</taxon>
        <taxon>Orchesellidae</taxon>
        <taxon>Orchesellinae</taxon>
        <taxon>Orchesella</taxon>
    </lineage>
</organism>
<dbReference type="SUPFAM" id="SSF56112">
    <property type="entry name" value="Protein kinase-like (PK-like)"/>
    <property type="match status" value="1"/>
</dbReference>
<comment type="similarity">
    <text evidence="5">Belongs to the protein kinase superfamily.</text>
</comment>
<reference evidence="7 8" key="1">
    <citation type="submission" date="2024-08" db="EMBL/GenBank/DDBJ databases">
        <authorList>
            <person name="Cucini C."/>
            <person name="Frati F."/>
        </authorList>
    </citation>
    <scope>NUCLEOTIDE SEQUENCE [LARGE SCALE GENOMIC DNA]</scope>
</reference>
<comment type="caution">
    <text evidence="7">The sequence shown here is derived from an EMBL/GenBank/DDBJ whole genome shotgun (WGS) entry which is preliminary data.</text>
</comment>
<keyword evidence="5" id="KW-0808">Transferase</keyword>
<dbReference type="EMBL" id="CAXLJM020000019">
    <property type="protein sequence ID" value="CAL8085421.1"/>
    <property type="molecule type" value="Genomic_DNA"/>
</dbReference>
<dbReference type="InterPro" id="IPR011009">
    <property type="entry name" value="Kinase-like_dom_sf"/>
</dbReference>
<dbReference type="PROSITE" id="PS00108">
    <property type="entry name" value="PROTEIN_KINASE_ST"/>
    <property type="match status" value="1"/>
</dbReference>
<dbReference type="Proteomes" id="UP001642540">
    <property type="component" value="Unassembled WGS sequence"/>
</dbReference>
<evidence type="ECO:0000256" key="2">
    <source>
        <dbReference type="ARBA" id="ARBA00022741"/>
    </source>
</evidence>
<dbReference type="PROSITE" id="PS50011">
    <property type="entry name" value="PROTEIN_KINASE_DOM"/>
    <property type="match status" value="1"/>
</dbReference>
<keyword evidence="5" id="KW-0418">Kinase</keyword>
<dbReference type="InterPro" id="IPR008271">
    <property type="entry name" value="Ser/Thr_kinase_AS"/>
</dbReference>
<evidence type="ECO:0000256" key="5">
    <source>
        <dbReference type="RuleBase" id="RU000304"/>
    </source>
</evidence>
<gene>
    <name evidence="7" type="ORF">ODALV1_LOCUS6108</name>
</gene>
<dbReference type="InterPro" id="IPR000719">
    <property type="entry name" value="Prot_kinase_dom"/>
</dbReference>
<feature type="domain" description="Protein kinase" evidence="6">
    <location>
        <begin position="31"/>
        <end position="302"/>
    </location>
</feature>
<evidence type="ECO:0000256" key="1">
    <source>
        <dbReference type="ARBA" id="ARBA00012513"/>
    </source>
</evidence>
<dbReference type="InterPro" id="IPR050235">
    <property type="entry name" value="CK1_Ser-Thr_kinase"/>
</dbReference>
<evidence type="ECO:0000313" key="7">
    <source>
        <dbReference type="EMBL" id="CAL8085421.1"/>
    </source>
</evidence>
<protein>
    <recommendedName>
        <fullName evidence="1">non-specific serine/threonine protein kinase</fullName>
        <ecNumber evidence="1">2.7.11.1</ecNumber>
    </recommendedName>
</protein>
<evidence type="ECO:0000256" key="4">
    <source>
        <dbReference type="PROSITE-ProRule" id="PRU10141"/>
    </source>
</evidence>
<dbReference type="SMART" id="SM00220">
    <property type="entry name" value="S_TKc"/>
    <property type="match status" value="1"/>
</dbReference>
<dbReference type="Gene3D" id="1.10.510.10">
    <property type="entry name" value="Transferase(Phosphotransferase) domain 1"/>
    <property type="match status" value="1"/>
</dbReference>
<feature type="binding site" evidence="4">
    <location>
        <position position="61"/>
    </location>
    <ligand>
        <name>ATP</name>
        <dbReference type="ChEBI" id="CHEBI:30616"/>
    </ligand>
</feature>
<dbReference type="EC" id="2.7.11.1" evidence="1"/>
<dbReference type="Pfam" id="PF00069">
    <property type="entry name" value="Pkinase"/>
    <property type="match status" value="1"/>
</dbReference>
<dbReference type="PROSITE" id="PS00107">
    <property type="entry name" value="PROTEIN_KINASE_ATP"/>
    <property type="match status" value="1"/>
</dbReference>
<evidence type="ECO:0000259" key="6">
    <source>
        <dbReference type="PROSITE" id="PS50011"/>
    </source>
</evidence>